<dbReference type="GO" id="GO:0032153">
    <property type="term" value="C:cell division site"/>
    <property type="evidence" value="ECO:0007669"/>
    <property type="project" value="TreeGrafter"/>
</dbReference>
<feature type="transmembrane region" description="Helical" evidence="6">
    <location>
        <begin position="134"/>
        <end position="152"/>
    </location>
</feature>
<organism evidence="7 10">
    <name type="scientific">Hungatella hathewayi</name>
    <dbReference type="NCBI Taxonomy" id="154046"/>
    <lineage>
        <taxon>Bacteria</taxon>
        <taxon>Bacillati</taxon>
        <taxon>Bacillota</taxon>
        <taxon>Clostridia</taxon>
        <taxon>Lachnospirales</taxon>
        <taxon>Lachnospiraceae</taxon>
        <taxon>Hungatella</taxon>
    </lineage>
</organism>
<proteinExistence type="predicted"/>
<feature type="transmembrane region" description="Helical" evidence="6">
    <location>
        <begin position="271"/>
        <end position="297"/>
    </location>
</feature>
<evidence type="ECO:0000313" key="7">
    <source>
        <dbReference type="EMBL" id="CUN51087.1"/>
    </source>
</evidence>
<dbReference type="GO" id="GO:0051301">
    <property type="term" value="P:cell division"/>
    <property type="evidence" value="ECO:0007669"/>
    <property type="project" value="InterPro"/>
</dbReference>
<dbReference type="GO" id="GO:0015648">
    <property type="term" value="F:lipid-linked peptidoglycan transporter activity"/>
    <property type="evidence" value="ECO:0007669"/>
    <property type="project" value="TreeGrafter"/>
</dbReference>
<evidence type="ECO:0000313" key="10">
    <source>
        <dbReference type="Proteomes" id="UP000095651"/>
    </source>
</evidence>
<keyword evidence="2 6" id="KW-0812">Transmembrane</keyword>
<sequence>MFFDYNFKYYNYRLVLYMVALSVIGILVVASASGQDSSTVTKQIIGILVGFALAIGLSIIDYHRIINLYALDYAVCILLLGAVLVMGHTAGGATRWIDVPGIGRIQPSEFVKIGLIVFFSWYWNKYQEKMNMPVMVGIAAILAVIPIGLIFAEPNLSTSLVVIVIILCMVYTAGISYRWIGGVLAVAIPAGALFIYLLTQGLIPFIHDYQARRILAWIYPHAEQYAENMYQQKNSIMAISSGQLQGKGLFNTTIASVKDGNWLGTTGETDFIFAIIGEELGFIGGVTVIVLFGLIVFECLRLAYKSRDMAGRLICTGMAALIGFQAFANIAVATQIFPNTGLPLPFISSGVSSLISIFIGMGLVLNVGLQRKIGNY</sequence>
<evidence type="ECO:0000256" key="5">
    <source>
        <dbReference type="ARBA" id="ARBA00023136"/>
    </source>
</evidence>
<keyword evidence="3" id="KW-0133">Cell shape</keyword>
<accession>A0A173XJK5</accession>
<dbReference type="Proteomes" id="UP000263014">
    <property type="component" value="Unassembled WGS sequence"/>
</dbReference>
<dbReference type="EMBL" id="CYZE01000001">
    <property type="protein sequence ID" value="CUN51087.1"/>
    <property type="molecule type" value="Genomic_DNA"/>
</dbReference>
<dbReference type="GO" id="GO:0005886">
    <property type="term" value="C:plasma membrane"/>
    <property type="evidence" value="ECO:0007669"/>
    <property type="project" value="TreeGrafter"/>
</dbReference>
<evidence type="ECO:0000313" key="12">
    <source>
        <dbReference type="Proteomes" id="UP000263014"/>
    </source>
</evidence>
<reference evidence="7 10" key="1">
    <citation type="submission" date="2015-09" db="EMBL/GenBank/DDBJ databases">
        <authorList>
            <consortium name="Pathogen Informatics"/>
        </authorList>
    </citation>
    <scope>NUCLEOTIDE SEQUENCE [LARGE SCALE GENOMIC DNA]</scope>
    <source>
        <strain evidence="7 10">2789STDY5608850</strain>
    </source>
</reference>
<feature type="transmembrane region" description="Helical" evidence="6">
    <location>
        <begin position="69"/>
        <end position="90"/>
    </location>
</feature>
<keyword evidence="5 6" id="KW-0472">Membrane</keyword>
<dbReference type="RefSeq" id="WP_002604017.1">
    <property type="nucleotide sequence ID" value="NZ_CABIXC010000001.1"/>
</dbReference>
<evidence type="ECO:0000256" key="4">
    <source>
        <dbReference type="ARBA" id="ARBA00022989"/>
    </source>
</evidence>
<dbReference type="GeneID" id="86061829"/>
<protein>
    <submittedName>
        <fullName evidence="7">Cell cycle protein</fullName>
    </submittedName>
    <submittedName>
        <fullName evidence="8">Rod shape-determining protein RodA</fullName>
    </submittedName>
</protein>
<keyword evidence="4 6" id="KW-1133">Transmembrane helix</keyword>
<dbReference type="GO" id="GO:0008360">
    <property type="term" value="P:regulation of cell shape"/>
    <property type="evidence" value="ECO:0007669"/>
    <property type="project" value="UniProtKB-KW"/>
</dbReference>
<evidence type="ECO:0000313" key="11">
    <source>
        <dbReference type="Proteomes" id="UP000261257"/>
    </source>
</evidence>
<feature type="transmembrane region" description="Helical" evidence="6">
    <location>
        <begin position="12"/>
        <end position="32"/>
    </location>
</feature>
<dbReference type="InterPro" id="IPR001182">
    <property type="entry name" value="FtsW/RodA"/>
</dbReference>
<evidence type="ECO:0000313" key="8">
    <source>
        <dbReference type="EMBL" id="RGJ02562.1"/>
    </source>
</evidence>
<feature type="transmembrane region" description="Helical" evidence="6">
    <location>
        <begin position="184"/>
        <end position="206"/>
    </location>
</feature>
<comment type="subcellular location">
    <subcellularLocation>
        <location evidence="1">Membrane</location>
        <topology evidence="1">Multi-pass membrane protein</topology>
    </subcellularLocation>
</comment>
<gene>
    <name evidence="7" type="primary">mrdB</name>
    <name evidence="9" type="ORF">DXC39_00915</name>
    <name evidence="8" type="ORF">DXD79_15475</name>
    <name evidence="7" type="ORF">ERS852407_00413</name>
</gene>
<reference evidence="11 12" key="2">
    <citation type="submission" date="2018-08" db="EMBL/GenBank/DDBJ databases">
        <title>A genome reference for cultivated species of the human gut microbiota.</title>
        <authorList>
            <person name="Zou Y."/>
            <person name="Xue W."/>
            <person name="Luo G."/>
        </authorList>
    </citation>
    <scope>NUCLEOTIDE SEQUENCE [LARGE SCALE GENOMIC DNA]</scope>
    <source>
        <strain evidence="9 11">TF05-11AC</strain>
        <strain evidence="8 12">TM09-12</strain>
    </source>
</reference>
<evidence type="ECO:0000313" key="9">
    <source>
        <dbReference type="EMBL" id="RGM08559.1"/>
    </source>
</evidence>
<dbReference type="EMBL" id="QSON01000007">
    <property type="protein sequence ID" value="RGJ02562.1"/>
    <property type="molecule type" value="Genomic_DNA"/>
</dbReference>
<dbReference type="AlphaFoldDB" id="A0A173XJK5"/>
<evidence type="ECO:0000256" key="6">
    <source>
        <dbReference type="SAM" id="Phobius"/>
    </source>
</evidence>
<evidence type="ECO:0000256" key="2">
    <source>
        <dbReference type="ARBA" id="ARBA00022692"/>
    </source>
</evidence>
<dbReference type="PANTHER" id="PTHR30474">
    <property type="entry name" value="CELL CYCLE PROTEIN"/>
    <property type="match status" value="1"/>
</dbReference>
<feature type="transmembrane region" description="Helical" evidence="6">
    <location>
        <begin position="44"/>
        <end position="62"/>
    </location>
</feature>
<name>A0A173XJK5_9FIRM</name>
<evidence type="ECO:0000256" key="1">
    <source>
        <dbReference type="ARBA" id="ARBA00004141"/>
    </source>
</evidence>
<dbReference type="Proteomes" id="UP000095651">
    <property type="component" value="Unassembled WGS sequence"/>
</dbReference>
<dbReference type="Proteomes" id="UP000261257">
    <property type="component" value="Unassembled WGS sequence"/>
</dbReference>
<feature type="transmembrane region" description="Helical" evidence="6">
    <location>
        <begin position="344"/>
        <end position="369"/>
    </location>
</feature>
<evidence type="ECO:0000256" key="3">
    <source>
        <dbReference type="ARBA" id="ARBA00022960"/>
    </source>
</evidence>
<dbReference type="Pfam" id="PF01098">
    <property type="entry name" value="FTSW_RODA_SPOVE"/>
    <property type="match status" value="1"/>
</dbReference>
<dbReference type="EMBL" id="QSSQ01000001">
    <property type="protein sequence ID" value="RGM08559.1"/>
    <property type="molecule type" value="Genomic_DNA"/>
</dbReference>
<feature type="transmembrane region" description="Helical" evidence="6">
    <location>
        <begin position="158"/>
        <end position="177"/>
    </location>
</feature>
<feature type="transmembrane region" description="Helical" evidence="6">
    <location>
        <begin position="309"/>
        <end position="332"/>
    </location>
</feature>
<feature type="transmembrane region" description="Helical" evidence="6">
    <location>
        <begin position="102"/>
        <end position="122"/>
    </location>
</feature>